<feature type="region of interest" description="Disordered" evidence="1">
    <location>
        <begin position="91"/>
        <end position="113"/>
    </location>
</feature>
<keyword evidence="2" id="KW-0472">Membrane</keyword>
<feature type="transmembrane region" description="Helical" evidence="2">
    <location>
        <begin position="58"/>
        <end position="81"/>
    </location>
</feature>
<dbReference type="InterPro" id="IPR025241">
    <property type="entry name" value="DUF4190"/>
</dbReference>
<dbReference type="NCBIfam" id="TIGR02276">
    <property type="entry name" value="beta_rpt_yvtn"/>
    <property type="match status" value="3"/>
</dbReference>
<protein>
    <recommendedName>
        <fullName evidence="3">DUF4190 domain-containing protein</fullName>
    </recommendedName>
</protein>
<keyword evidence="2" id="KW-1133">Transmembrane helix</keyword>
<dbReference type="InterPro" id="IPR051200">
    <property type="entry name" value="Host-pathogen_enzymatic-act"/>
</dbReference>
<evidence type="ECO:0000313" key="5">
    <source>
        <dbReference type="Proteomes" id="UP000179734"/>
    </source>
</evidence>
<organism evidence="4 5">
    <name type="scientific">Mycobacterium talmoniae</name>
    <dbReference type="NCBI Taxonomy" id="1858794"/>
    <lineage>
        <taxon>Bacteria</taxon>
        <taxon>Bacillati</taxon>
        <taxon>Actinomycetota</taxon>
        <taxon>Actinomycetes</taxon>
        <taxon>Mycobacteriales</taxon>
        <taxon>Mycobacteriaceae</taxon>
        <taxon>Mycobacterium</taxon>
    </lineage>
</organism>
<evidence type="ECO:0000313" key="4">
    <source>
        <dbReference type="EMBL" id="OHV03392.1"/>
    </source>
</evidence>
<dbReference type="InterPro" id="IPR011048">
    <property type="entry name" value="Haem_d1_sf"/>
</dbReference>
<evidence type="ECO:0000259" key="3">
    <source>
        <dbReference type="Pfam" id="PF13828"/>
    </source>
</evidence>
<feature type="transmembrane region" description="Helical" evidence="2">
    <location>
        <begin position="20"/>
        <end position="46"/>
    </location>
</feature>
<accession>A0A1S1NG59</accession>
<evidence type="ECO:0000256" key="2">
    <source>
        <dbReference type="SAM" id="Phobius"/>
    </source>
</evidence>
<dbReference type="SUPFAM" id="SSF51004">
    <property type="entry name" value="C-terminal (heme d1) domain of cytochrome cd1-nitrite reductase"/>
    <property type="match status" value="1"/>
</dbReference>
<sequence>MSADTENPPPEVPSAATGKVNTLATLSVVFAFLFAPVGAALGHVALSQIRRHRQPGRTRAVIGVTTSYLLIVATVVVLAVWPLRDRGHPATTTPANGLHNDTPSTANVSAHTPRSVTATITVGGEPAGIAADPAAHTVYVTVSSDVGAYRAGALPVIDAATNTVTGRINIDYPLDVAVDSATHTAYVTGGYWGRNRGLSVIDTAAGVITATVDVSGLDIALDPAAHTAYVAGGGDHEPGHVSVVDLTTNTVTTTTKSDTEGPAYVAVDPATHTAYFTDWGGTVSVIDTTGTVTTTITTGGGPSGVAVDTGGHTGYVTNFGDGVTVIDTTTNTVTTTIKAGNGPDTVAIDSAAHTAYVTNNKDGTVSVIDTTTNTVTTTIKVGKRPSGVAVDSGTHIAYVANSGDGTVSVISPSLRNG</sequence>
<dbReference type="AlphaFoldDB" id="A0A1S1NG59"/>
<keyword evidence="5" id="KW-1185">Reference proteome</keyword>
<evidence type="ECO:0000256" key="1">
    <source>
        <dbReference type="SAM" id="MobiDB-lite"/>
    </source>
</evidence>
<dbReference type="Proteomes" id="UP000179734">
    <property type="component" value="Unassembled WGS sequence"/>
</dbReference>
<proteinExistence type="predicted"/>
<dbReference type="EMBL" id="MLQM01000080">
    <property type="protein sequence ID" value="OHV03392.1"/>
    <property type="molecule type" value="Genomic_DNA"/>
</dbReference>
<dbReference type="InterPro" id="IPR011964">
    <property type="entry name" value="YVTN_b-propeller_repeat"/>
</dbReference>
<name>A0A1S1NG59_9MYCO</name>
<dbReference type="SUPFAM" id="SSF75011">
    <property type="entry name" value="3-carboxy-cis,cis-mucoante lactonizing enzyme"/>
    <property type="match status" value="1"/>
</dbReference>
<feature type="domain" description="DUF4190" evidence="3">
    <location>
        <begin position="25"/>
        <end position="76"/>
    </location>
</feature>
<dbReference type="PANTHER" id="PTHR47197">
    <property type="entry name" value="PROTEIN NIRF"/>
    <property type="match status" value="1"/>
</dbReference>
<comment type="caution">
    <text evidence="4">The sequence shown here is derived from an EMBL/GenBank/DDBJ whole genome shotgun (WGS) entry which is preliminary data.</text>
</comment>
<dbReference type="InterPro" id="IPR015943">
    <property type="entry name" value="WD40/YVTN_repeat-like_dom_sf"/>
</dbReference>
<keyword evidence="2" id="KW-0812">Transmembrane</keyword>
<gene>
    <name evidence="4" type="ORF">BKN37_15195</name>
</gene>
<dbReference type="Gene3D" id="2.130.10.10">
    <property type="entry name" value="YVTN repeat-like/Quinoprotein amine dehydrogenase"/>
    <property type="match status" value="2"/>
</dbReference>
<dbReference type="Pfam" id="PF13828">
    <property type="entry name" value="DUF4190"/>
    <property type="match status" value="1"/>
</dbReference>
<dbReference type="RefSeq" id="WP_071027278.1">
    <property type="nucleotide sequence ID" value="NZ_MLQM01000080.1"/>
</dbReference>
<dbReference type="PANTHER" id="PTHR47197:SF3">
    <property type="entry name" value="DIHYDRO-HEME D1 DEHYDROGENASE"/>
    <property type="match status" value="1"/>
</dbReference>
<reference evidence="4 5" key="1">
    <citation type="submission" date="2016-10" db="EMBL/GenBank/DDBJ databases">
        <title>Genome sequence of Mycobacterium talmonii.</title>
        <authorList>
            <person name="Greninger A.L."/>
            <person name="Elliott B."/>
            <person name="Vasireddy S."/>
            <person name="Vasireddy R."/>
        </authorList>
    </citation>
    <scope>NUCLEOTIDE SEQUENCE [LARGE SCALE GENOMIC DNA]</scope>
    <source>
        <strain evidence="5">NE-TNMC-100812</strain>
    </source>
</reference>